<accession>A0ACD3A1M0</accession>
<sequence>MYDRDIFLAEDIRRDGRMGYTSGICARCPSTSPHCRCRDCEGGELLCDTCLVTTHRTLSLHMVEAWNGLSFERLNLKSLGLRVQLGHNVGDTCPKPVSAHDDDFVVIHINGIHEIGLDFCGCTGAAEKFIQILRYGWFPATTHRPRTAATNTALKQFHLLSFESKCSVQEYYQTLTRLTSNTGVETIRDRYRAFLNMVREYRHIKMLKRAGRGHDSSGIAGTKTGECAVLCPACPQPGLNLPDGWEKTSANKRWIYRLFLAIDANFRLKRRALSSEEADPSLGKGWAYFVDQEPYMAHVEQFEDLPQAKSSCSSHSAVNKSRSTDGLSVTGVGSVGCARHDCMRPHSIGDLQKGERYINMDYLFLSSFFHGYPIDLVVSYDIACQWCLNLLERIQKYAKDLQIPEDTFKKFMFLVPKFHLPAHIGRCQTRYSFNFVTKVGRTDGEAPERGWSQINPIALSTSEMGPGSRRDTLDDHFGDWNWKKTTSMGLSLLKRMKTAVQESAEQAFRFHQFDLGLREKMGPAVKTWEKEIELWENDRNCPNPFESRIKRPTQEAVRRELAEEDRQAQENGSAYTLHSAFSARELIATGLELEEQQRRLTLDSPAVGVKATDDQKAKALVRGNGLQRRIQQWIDIQQLYIPSTVTLRQDATLAANKITELWQVPLFLPSGLPVKSACDERLQDIEWRLRTAQAHAALDELRRALRLRSYLYIDKDRFARGQHQNTRSLNLIQRTQVKVNAAAEKYRCSREAISSLSRSYDETGWEKEFPELQKGDIQGLRVDHDKPLKKKQKKDEEESEGHRKVSWIWGALGDGEGVYDDEGLKDDLRIEWCKSRARAKRWQEEVMLLEEEMRRVLMFLDSQCKMWSSRSHFTGNSSNCIQEEGYHAYASRQVSTHTRLRESFEEMWRPVDDLIKNQGNPEASQKSQT</sequence>
<evidence type="ECO:0000313" key="2">
    <source>
        <dbReference type="Proteomes" id="UP000308600"/>
    </source>
</evidence>
<name>A0ACD3A1M0_9AGAR</name>
<dbReference type="EMBL" id="ML208912">
    <property type="protein sequence ID" value="TFK59703.1"/>
    <property type="molecule type" value="Genomic_DNA"/>
</dbReference>
<organism evidence="1 2">
    <name type="scientific">Pluteus cervinus</name>
    <dbReference type="NCBI Taxonomy" id="181527"/>
    <lineage>
        <taxon>Eukaryota</taxon>
        <taxon>Fungi</taxon>
        <taxon>Dikarya</taxon>
        <taxon>Basidiomycota</taxon>
        <taxon>Agaricomycotina</taxon>
        <taxon>Agaricomycetes</taxon>
        <taxon>Agaricomycetidae</taxon>
        <taxon>Agaricales</taxon>
        <taxon>Pluteineae</taxon>
        <taxon>Pluteaceae</taxon>
        <taxon>Pluteus</taxon>
    </lineage>
</organism>
<evidence type="ECO:0000313" key="1">
    <source>
        <dbReference type="EMBL" id="TFK59703.1"/>
    </source>
</evidence>
<keyword evidence="2" id="KW-1185">Reference proteome</keyword>
<reference evidence="1 2" key="1">
    <citation type="journal article" date="2019" name="Nat. Ecol. Evol.">
        <title>Megaphylogeny resolves global patterns of mushroom evolution.</title>
        <authorList>
            <person name="Varga T."/>
            <person name="Krizsan K."/>
            <person name="Foldi C."/>
            <person name="Dima B."/>
            <person name="Sanchez-Garcia M."/>
            <person name="Sanchez-Ramirez S."/>
            <person name="Szollosi G.J."/>
            <person name="Szarkandi J.G."/>
            <person name="Papp V."/>
            <person name="Albert L."/>
            <person name="Andreopoulos W."/>
            <person name="Angelini C."/>
            <person name="Antonin V."/>
            <person name="Barry K.W."/>
            <person name="Bougher N.L."/>
            <person name="Buchanan P."/>
            <person name="Buyck B."/>
            <person name="Bense V."/>
            <person name="Catcheside P."/>
            <person name="Chovatia M."/>
            <person name="Cooper J."/>
            <person name="Damon W."/>
            <person name="Desjardin D."/>
            <person name="Finy P."/>
            <person name="Geml J."/>
            <person name="Haridas S."/>
            <person name="Hughes K."/>
            <person name="Justo A."/>
            <person name="Karasinski D."/>
            <person name="Kautmanova I."/>
            <person name="Kiss B."/>
            <person name="Kocsube S."/>
            <person name="Kotiranta H."/>
            <person name="LaButti K.M."/>
            <person name="Lechner B.E."/>
            <person name="Liimatainen K."/>
            <person name="Lipzen A."/>
            <person name="Lukacs Z."/>
            <person name="Mihaltcheva S."/>
            <person name="Morgado L.N."/>
            <person name="Niskanen T."/>
            <person name="Noordeloos M.E."/>
            <person name="Ohm R.A."/>
            <person name="Ortiz-Santana B."/>
            <person name="Ovrebo C."/>
            <person name="Racz N."/>
            <person name="Riley R."/>
            <person name="Savchenko A."/>
            <person name="Shiryaev A."/>
            <person name="Soop K."/>
            <person name="Spirin V."/>
            <person name="Szebenyi C."/>
            <person name="Tomsovsky M."/>
            <person name="Tulloss R.E."/>
            <person name="Uehling J."/>
            <person name="Grigoriev I.V."/>
            <person name="Vagvolgyi C."/>
            <person name="Papp T."/>
            <person name="Martin F.M."/>
            <person name="Miettinen O."/>
            <person name="Hibbett D.S."/>
            <person name="Nagy L.G."/>
        </authorList>
    </citation>
    <scope>NUCLEOTIDE SEQUENCE [LARGE SCALE GENOMIC DNA]</scope>
    <source>
        <strain evidence="1 2">NL-1719</strain>
    </source>
</reference>
<dbReference type="Proteomes" id="UP000308600">
    <property type="component" value="Unassembled WGS sequence"/>
</dbReference>
<gene>
    <name evidence="1" type="ORF">BDN72DRAFT_873011</name>
</gene>
<protein>
    <submittedName>
        <fullName evidence="1">Uncharacterized protein</fullName>
    </submittedName>
</protein>
<proteinExistence type="predicted"/>